<proteinExistence type="predicted"/>
<protein>
    <submittedName>
        <fullName evidence="2">Uncharacterized protein</fullName>
    </submittedName>
</protein>
<dbReference type="EnsemblMetazoa" id="CJA39842.1">
    <property type="protein sequence ID" value="CJA39842.1"/>
    <property type="gene ID" value="WBGene00215690"/>
</dbReference>
<feature type="compositionally biased region" description="Polar residues" evidence="1">
    <location>
        <begin position="111"/>
        <end position="121"/>
    </location>
</feature>
<evidence type="ECO:0000256" key="1">
    <source>
        <dbReference type="SAM" id="MobiDB-lite"/>
    </source>
</evidence>
<feature type="region of interest" description="Disordered" evidence="1">
    <location>
        <begin position="111"/>
        <end position="145"/>
    </location>
</feature>
<evidence type="ECO:0000313" key="3">
    <source>
        <dbReference type="Proteomes" id="UP000005237"/>
    </source>
</evidence>
<reference evidence="2" key="2">
    <citation type="submission" date="2022-06" db="UniProtKB">
        <authorList>
            <consortium name="EnsemblMetazoa"/>
        </authorList>
    </citation>
    <scope>IDENTIFICATION</scope>
    <source>
        <strain evidence="2">DF5081</strain>
    </source>
</reference>
<keyword evidence="3" id="KW-1185">Reference proteome</keyword>
<evidence type="ECO:0000313" key="2">
    <source>
        <dbReference type="EnsemblMetazoa" id="CJA39842.1"/>
    </source>
</evidence>
<name>A0A8R1IND6_CAEJA</name>
<dbReference type="Proteomes" id="UP000005237">
    <property type="component" value="Unassembled WGS sequence"/>
</dbReference>
<sequence length="181" mass="20310">MENTSYQPRNSPHIYHYQANLPVGQKMAPPPRQTPLNQVLQSVQNNETGPRPNRQSGGGQSQLRQLLTNRSHQLQTGPYRSPQTIGQMAMQTVGINHSAQRNPLVYRARPTTNISNRSSPYQVPVTHSPPTNSPPEREAQYSGRDPSIVESNSEFFVKQIGAFQITVIRAKHPADVIFPMY</sequence>
<organism evidence="2 3">
    <name type="scientific">Caenorhabditis japonica</name>
    <dbReference type="NCBI Taxonomy" id="281687"/>
    <lineage>
        <taxon>Eukaryota</taxon>
        <taxon>Metazoa</taxon>
        <taxon>Ecdysozoa</taxon>
        <taxon>Nematoda</taxon>
        <taxon>Chromadorea</taxon>
        <taxon>Rhabditida</taxon>
        <taxon>Rhabditina</taxon>
        <taxon>Rhabditomorpha</taxon>
        <taxon>Rhabditoidea</taxon>
        <taxon>Rhabditidae</taxon>
        <taxon>Peloderinae</taxon>
        <taxon>Caenorhabditis</taxon>
    </lineage>
</organism>
<dbReference type="AlphaFoldDB" id="A0A8R1IND6"/>
<reference evidence="3" key="1">
    <citation type="submission" date="2010-08" db="EMBL/GenBank/DDBJ databases">
        <authorList>
            <consortium name="Caenorhabditis japonica Sequencing Consortium"/>
            <person name="Wilson R.K."/>
        </authorList>
    </citation>
    <scope>NUCLEOTIDE SEQUENCE [LARGE SCALE GENOMIC DNA]</scope>
    <source>
        <strain evidence="3">DF5081</strain>
    </source>
</reference>
<accession>A0A8R1IND6</accession>